<feature type="transmembrane region" description="Helical" evidence="8">
    <location>
        <begin position="127"/>
        <end position="153"/>
    </location>
</feature>
<feature type="transmembrane region" description="Helical" evidence="8">
    <location>
        <begin position="356"/>
        <end position="378"/>
    </location>
</feature>
<evidence type="ECO:0000313" key="9">
    <source>
        <dbReference type="EMBL" id="KAL0098374.1"/>
    </source>
</evidence>
<reference evidence="9 10" key="1">
    <citation type="submission" date="2023-03" db="EMBL/GenBank/DDBJ databases">
        <title>High recombination rates correlate with genetic variation in Cardiocondyla obscurior ants.</title>
        <authorList>
            <person name="Errbii M."/>
        </authorList>
    </citation>
    <scope>NUCLEOTIDE SEQUENCE [LARGE SCALE GENOMIC DNA]</scope>
    <source>
        <strain evidence="9">Alpha-2009</strain>
        <tissue evidence="9">Whole body</tissue>
    </source>
</reference>
<dbReference type="GO" id="GO:0008049">
    <property type="term" value="P:male courtship behavior"/>
    <property type="evidence" value="ECO:0007669"/>
    <property type="project" value="TreeGrafter"/>
</dbReference>
<keyword evidence="5 8" id="KW-0472">Membrane</keyword>
<comment type="subcellular location">
    <subcellularLocation>
        <location evidence="1 8">Cell membrane</location>
        <topology evidence="1 8">Multi-pass membrane protein</topology>
    </subcellularLocation>
</comment>
<evidence type="ECO:0000313" key="10">
    <source>
        <dbReference type="Proteomes" id="UP001430953"/>
    </source>
</evidence>
<dbReference type="Pfam" id="PF08395">
    <property type="entry name" value="7tm_7"/>
    <property type="match status" value="1"/>
</dbReference>
<proteinExistence type="inferred from homology"/>
<protein>
    <recommendedName>
        <fullName evidence="8">Gustatory receptor</fullName>
    </recommendedName>
</protein>
<keyword evidence="6 8" id="KW-0675">Receptor</keyword>
<evidence type="ECO:0000256" key="7">
    <source>
        <dbReference type="ARBA" id="ARBA00023224"/>
    </source>
</evidence>
<organism evidence="9 10">
    <name type="scientific">Cardiocondyla obscurior</name>
    <dbReference type="NCBI Taxonomy" id="286306"/>
    <lineage>
        <taxon>Eukaryota</taxon>
        <taxon>Metazoa</taxon>
        <taxon>Ecdysozoa</taxon>
        <taxon>Arthropoda</taxon>
        <taxon>Hexapoda</taxon>
        <taxon>Insecta</taxon>
        <taxon>Pterygota</taxon>
        <taxon>Neoptera</taxon>
        <taxon>Endopterygota</taxon>
        <taxon>Hymenoptera</taxon>
        <taxon>Apocrita</taxon>
        <taxon>Aculeata</taxon>
        <taxon>Formicoidea</taxon>
        <taxon>Formicidae</taxon>
        <taxon>Myrmicinae</taxon>
        <taxon>Cardiocondyla</taxon>
    </lineage>
</organism>
<name>A0AAW2E7M1_9HYME</name>
<dbReference type="Proteomes" id="UP001430953">
    <property type="component" value="Unassembled WGS sequence"/>
</dbReference>
<sequence length="479" mass="56687">MKIFTRPNSFYEALTSVHYFNYVLGLRVFEYPRGHPRPLLSLIYFLIIYVIFYSGVLNVERYYNTIKIFKLDSVIYVVVPNIYFTSPILKMILGWWFSKNIAVCHKKIFKIDKTLRQLGLTANYDKIYFMTLGFITTWFIVYIFICISNILYIVPRIGILQTIHVLFVSIIPLSIGYVNSYEFYAFSRLLHIKFKLINHLLRETIKNLSVKETKLSTFELKDYTKLMDFEQQKNILSMKIISEWHQSIYSASNFVIRNQSPVDSQIEIYIPFQIKKELQNKFRNRFHENISTTKRENHVHILQITKQVHLELCKISRIICSAFGVQIFWEIGMDIMFSIQTLYTLYNQYIQELLKVAIEHSLVALTLCIFNIFVMFLLSCTCKNAAEEGNKTVELIHTTYGYNTDIDTQEEMQQFRIQILHRPVTFYVFGLTMDNHILSMMLSTVTNYMVIIIQENNTLESKSDLKIHIFKSFCHIIVF</sequence>
<comment type="caution">
    <text evidence="9">The sequence shown here is derived from an EMBL/GenBank/DDBJ whole genome shotgun (WGS) entry which is preliminary data.</text>
</comment>
<dbReference type="PANTHER" id="PTHR21143">
    <property type="entry name" value="INVERTEBRATE GUSTATORY RECEPTOR"/>
    <property type="match status" value="1"/>
</dbReference>
<comment type="caution">
    <text evidence="8">Lacks conserved residue(s) required for the propagation of feature annotation.</text>
</comment>
<evidence type="ECO:0000256" key="1">
    <source>
        <dbReference type="ARBA" id="ARBA00004651"/>
    </source>
</evidence>
<keyword evidence="4 8" id="KW-1133">Transmembrane helix</keyword>
<feature type="transmembrane region" description="Helical" evidence="8">
    <location>
        <begin position="74"/>
        <end position="97"/>
    </location>
</feature>
<feature type="transmembrane region" description="Helical" evidence="8">
    <location>
        <begin position="39"/>
        <end position="59"/>
    </location>
</feature>
<gene>
    <name evidence="9" type="ORF">PUN28_020339</name>
</gene>
<evidence type="ECO:0000256" key="6">
    <source>
        <dbReference type="ARBA" id="ARBA00023170"/>
    </source>
</evidence>
<dbReference type="InterPro" id="IPR013604">
    <property type="entry name" value="7TM_chemorcpt"/>
</dbReference>
<dbReference type="GO" id="GO:0030425">
    <property type="term" value="C:dendrite"/>
    <property type="evidence" value="ECO:0007669"/>
    <property type="project" value="TreeGrafter"/>
</dbReference>
<keyword evidence="3 8" id="KW-0812">Transmembrane</keyword>
<evidence type="ECO:0000256" key="8">
    <source>
        <dbReference type="RuleBase" id="RU363108"/>
    </source>
</evidence>
<evidence type="ECO:0000256" key="4">
    <source>
        <dbReference type="ARBA" id="ARBA00022989"/>
    </source>
</evidence>
<dbReference type="GO" id="GO:0007165">
    <property type="term" value="P:signal transduction"/>
    <property type="evidence" value="ECO:0007669"/>
    <property type="project" value="UniProtKB-KW"/>
</dbReference>
<dbReference type="AlphaFoldDB" id="A0AAW2E7M1"/>
<keyword evidence="2 8" id="KW-1003">Cell membrane</keyword>
<dbReference type="GO" id="GO:0043025">
    <property type="term" value="C:neuronal cell body"/>
    <property type="evidence" value="ECO:0007669"/>
    <property type="project" value="TreeGrafter"/>
</dbReference>
<evidence type="ECO:0000256" key="5">
    <source>
        <dbReference type="ARBA" id="ARBA00023136"/>
    </source>
</evidence>
<keyword evidence="7 8" id="KW-0807">Transducer</keyword>
<dbReference type="GO" id="GO:0007635">
    <property type="term" value="P:chemosensory behavior"/>
    <property type="evidence" value="ECO:0007669"/>
    <property type="project" value="TreeGrafter"/>
</dbReference>
<comment type="function">
    <text evidence="8">Gustatory receptor which mediates acceptance or avoidance behavior, depending on its substrates.</text>
</comment>
<dbReference type="PANTHER" id="PTHR21143:SF104">
    <property type="entry name" value="GUSTATORY RECEPTOR 8A-RELATED"/>
    <property type="match status" value="1"/>
</dbReference>
<dbReference type="EMBL" id="JADYXP020000076">
    <property type="protein sequence ID" value="KAL0098374.1"/>
    <property type="molecule type" value="Genomic_DNA"/>
</dbReference>
<keyword evidence="10" id="KW-1185">Reference proteome</keyword>
<evidence type="ECO:0000256" key="3">
    <source>
        <dbReference type="ARBA" id="ARBA00022692"/>
    </source>
</evidence>
<evidence type="ECO:0000256" key="2">
    <source>
        <dbReference type="ARBA" id="ARBA00022475"/>
    </source>
</evidence>
<feature type="transmembrane region" description="Helical" evidence="8">
    <location>
        <begin position="159"/>
        <end position="178"/>
    </location>
</feature>
<dbReference type="GO" id="GO:0005886">
    <property type="term" value="C:plasma membrane"/>
    <property type="evidence" value="ECO:0007669"/>
    <property type="project" value="UniProtKB-SubCell"/>
</dbReference>
<accession>A0AAW2E7M1</accession>
<comment type="similarity">
    <text evidence="8">Belongs to the insect chemoreceptor superfamily. Gustatory receptor (GR) family.</text>
</comment>
<dbReference type="GO" id="GO:0030424">
    <property type="term" value="C:axon"/>
    <property type="evidence" value="ECO:0007669"/>
    <property type="project" value="TreeGrafter"/>
</dbReference>
<dbReference type="GO" id="GO:0050909">
    <property type="term" value="P:sensory perception of taste"/>
    <property type="evidence" value="ECO:0007669"/>
    <property type="project" value="InterPro"/>
</dbReference>